<dbReference type="Proteomes" id="UP000245916">
    <property type="component" value="Unassembled WGS sequence"/>
</dbReference>
<gene>
    <name evidence="2" type="ORF">DF286_03650</name>
</gene>
<feature type="transmembrane region" description="Helical" evidence="1">
    <location>
        <begin position="45"/>
        <end position="74"/>
    </location>
</feature>
<accession>A0A2U2J162</accession>
<sequence>MTPNLQPHTDPAASFRRLMLWTGVAAFLAIVGALVYLALTGVAMPWHMIIATVLGVGFTVLLGGGLMALVFLSANSGRDDEVR</sequence>
<protein>
    <submittedName>
        <fullName evidence="2">Uncharacterized protein</fullName>
    </submittedName>
</protein>
<organism evidence="2 3">
    <name type="scientific">Allosphingosinicella humi</name>
    <dbReference type="NCBI Taxonomy" id="2068657"/>
    <lineage>
        <taxon>Bacteria</taxon>
        <taxon>Pseudomonadati</taxon>
        <taxon>Pseudomonadota</taxon>
        <taxon>Alphaproteobacteria</taxon>
        <taxon>Sphingomonadales</taxon>
        <taxon>Sphingomonadaceae</taxon>
        <taxon>Allosphingosinicella</taxon>
    </lineage>
</organism>
<keyword evidence="1" id="KW-1133">Transmembrane helix</keyword>
<dbReference type="OrthoDB" id="7391705at2"/>
<reference evidence="2 3" key="1">
    <citation type="submission" date="2018-05" db="EMBL/GenBank/DDBJ databases">
        <title>Genome of Sphingosinicella humi QZX222.</title>
        <authorList>
            <person name="Qiao Z."/>
            <person name="Wang G."/>
        </authorList>
    </citation>
    <scope>NUCLEOTIDE SEQUENCE [LARGE SCALE GENOMIC DNA]</scope>
    <source>
        <strain evidence="2 3">QZX222</strain>
    </source>
</reference>
<keyword evidence="3" id="KW-1185">Reference proteome</keyword>
<feature type="transmembrane region" description="Helical" evidence="1">
    <location>
        <begin position="18"/>
        <end position="39"/>
    </location>
</feature>
<comment type="caution">
    <text evidence="2">The sequence shown here is derived from an EMBL/GenBank/DDBJ whole genome shotgun (WGS) entry which is preliminary data.</text>
</comment>
<dbReference type="AlphaFoldDB" id="A0A2U2J162"/>
<evidence type="ECO:0000256" key="1">
    <source>
        <dbReference type="SAM" id="Phobius"/>
    </source>
</evidence>
<keyword evidence="1" id="KW-0812">Transmembrane</keyword>
<proteinExistence type="predicted"/>
<evidence type="ECO:0000313" key="2">
    <source>
        <dbReference type="EMBL" id="PWG02063.1"/>
    </source>
</evidence>
<keyword evidence="1" id="KW-0472">Membrane</keyword>
<dbReference type="EMBL" id="QFFF01000001">
    <property type="protein sequence ID" value="PWG02063.1"/>
    <property type="molecule type" value="Genomic_DNA"/>
</dbReference>
<evidence type="ECO:0000313" key="3">
    <source>
        <dbReference type="Proteomes" id="UP000245916"/>
    </source>
</evidence>
<dbReference type="RefSeq" id="WP_109270203.1">
    <property type="nucleotide sequence ID" value="NZ_QFFF01000001.1"/>
</dbReference>
<name>A0A2U2J162_9SPHN</name>